<accession>A0A179I542</accession>
<evidence type="ECO:0000256" key="15">
    <source>
        <dbReference type="ARBA" id="ARBA00032789"/>
    </source>
</evidence>
<evidence type="ECO:0000256" key="12">
    <source>
        <dbReference type="ARBA" id="ARBA00023277"/>
    </source>
</evidence>
<comment type="cofactor">
    <cofactor evidence="1">
        <name>[4Fe-4S] cluster</name>
        <dbReference type="ChEBI" id="CHEBI:49883"/>
    </cofactor>
</comment>
<evidence type="ECO:0000256" key="7">
    <source>
        <dbReference type="ARBA" id="ARBA00022691"/>
    </source>
</evidence>
<dbReference type="Proteomes" id="UP000243081">
    <property type="component" value="Unassembled WGS sequence"/>
</dbReference>
<dbReference type="InterPro" id="IPR042263">
    <property type="entry name" value="DPH1/DPH2_1"/>
</dbReference>
<comment type="pathway">
    <text evidence="2">Protein modification; peptidyl-diphthamide biosynthesis.</text>
</comment>
<evidence type="ECO:0000256" key="10">
    <source>
        <dbReference type="ARBA" id="ARBA00023014"/>
    </source>
</evidence>
<dbReference type="CDD" id="cd09019">
    <property type="entry name" value="galactose_mutarotase_like"/>
    <property type="match status" value="1"/>
</dbReference>
<organism evidence="18 19">
    <name type="scientific">Cordyceps confragosa</name>
    <name type="common">Lecanicillium lecanii</name>
    <dbReference type="NCBI Taxonomy" id="2714763"/>
    <lineage>
        <taxon>Eukaryota</taxon>
        <taxon>Fungi</taxon>
        <taxon>Dikarya</taxon>
        <taxon>Ascomycota</taxon>
        <taxon>Pezizomycotina</taxon>
        <taxon>Sordariomycetes</taxon>
        <taxon>Hypocreomycetidae</taxon>
        <taxon>Hypocreales</taxon>
        <taxon>Cordycipitaceae</taxon>
        <taxon>Akanthomyces</taxon>
    </lineage>
</organism>
<keyword evidence="12" id="KW-0119">Carbohydrate metabolism</keyword>
<evidence type="ECO:0000313" key="18">
    <source>
        <dbReference type="EMBL" id="OAQ97011.1"/>
    </source>
</evidence>
<feature type="signal peptide" evidence="17">
    <location>
        <begin position="1"/>
        <end position="23"/>
    </location>
</feature>
<dbReference type="Gene3D" id="3.40.50.11850">
    <property type="entry name" value="Diphthamide synthesis DPH1/DPH2 domain 2"/>
    <property type="match status" value="1"/>
</dbReference>
<dbReference type="FunFam" id="3.40.50.11860:FF:000002">
    <property type="entry name" value="2-(3-amino-3-carboxypropyl)histidine synthase subunit 1"/>
    <property type="match status" value="1"/>
</dbReference>
<gene>
    <name evidence="18" type="ORF">LLEC1_05519</name>
</gene>
<dbReference type="GO" id="GO:0046872">
    <property type="term" value="F:metal ion binding"/>
    <property type="evidence" value="ECO:0007669"/>
    <property type="project" value="UniProtKB-KW"/>
</dbReference>
<comment type="similarity">
    <text evidence="3">Belongs to the DPH1/DPH2 family. DPH1 subfamily.</text>
</comment>
<dbReference type="GO" id="GO:0017183">
    <property type="term" value="P:protein histidyl modification to diphthamide"/>
    <property type="evidence" value="ECO:0007669"/>
    <property type="project" value="UniProtKB-UniPathway"/>
</dbReference>
<evidence type="ECO:0000256" key="6">
    <source>
        <dbReference type="ARBA" id="ARBA00022679"/>
    </source>
</evidence>
<name>A0A179I542_CORDF</name>
<evidence type="ECO:0000256" key="17">
    <source>
        <dbReference type="SAM" id="SignalP"/>
    </source>
</evidence>
<feature type="non-terminal residue" evidence="18">
    <location>
        <position position="950"/>
    </location>
</feature>
<sequence>MRFASQLAALAAAAAALPWLASAAASSNSTSSGPDKDGKYWIEGDGLRAAFIPYGASVSNVLLKDKHGVERDIVAGWDNATYYGEDKLHPHFGGVPGRYANRIKNSTFEIDGKAYHITPNENPTEDHPDGVDTLHGGPDGWDWRNFTVVSHTKNSITFMILDPDGKEGFPGEVISYVTYTLQGMDWHLKMMALSTTKKTPIMLSSHTYWNLDGFANNETSTALNHTLHLPYSGQRVGVDNILIPTGEFWPNKNGSANDFWSEPRQIGHAMGEKDLVNNCGFNCTGYDNCFLVNRDHLGPYDWRTEGPVARLSSKWSGIAIDVFTDQQAFQVYSCNGMNGSVPVKKTQGLKDNKDFPRTIPQYGCVVMEVQDYIDGINNPEWMRGSRQIFGPGDDPYILQATYKFKVHKDKDDKSSESMEDDRAQVDLGLAADIEESQMLQAQATAHENTTQLDGQEPAVKIPKKRFVGRRAAAEAAAKNGVQGTAGESSALQTAKPRRAPRLLNRVPPEISENPKLKEAIALLPANYSFEIPKTIHRIQTSGSKKVALQMPEGLLLFATTISDILTQFCPGIETLIMGDVTYGACCIDDYTARALGCDLLVHYAHSCLIPVDVTKIKTLYVFVDISIDTAHLMASLERNFASGKTMALVGTIQFNATIHGVRSSLEAAGFRVLVPQIAPLSKGEILGCTSPRLRDDEGVDLILYLGDGRFHLESIMIHNPTIPAYRYDPYSRKLTRETYGHDEMQSVRATAIQTARRARRWGLILGSLGRQGNPHTMALIERRLRDRGIPWVNLLLSEIFPGKLALMADVECWVQVACPRLSIDWGYAFARPLLTPYEALVALGIAAEDWSEKGSDMELAQAFAAKAGLTNLQPLAEGLEFNVYSGTCPVHGPVVLRVPKFRVFQNANDPSTDARDLVRQEAAILDLLRPTPVPVPQAYGYHEIDGYPAM</sequence>
<dbReference type="InterPro" id="IPR011013">
    <property type="entry name" value="Gal_mutarotase_sf_dom"/>
</dbReference>
<dbReference type="UniPathway" id="UPA00559"/>
<dbReference type="InterPro" id="IPR042265">
    <property type="entry name" value="DPH1/DPH2_3"/>
</dbReference>
<dbReference type="EMBL" id="LUKN01003746">
    <property type="protein sequence ID" value="OAQ97011.1"/>
    <property type="molecule type" value="Genomic_DNA"/>
</dbReference>
<evidence type="ECO:0000256" key="8">
    <source>
        <dbReference type="ARBA" id="ARBA00022723"/>
    </source>
</evidence>
<evidence type="ECO:0000313" key="19">
    <source>
        <dbReference type="Proteomes" id="UP000243081"/>
    </source>
</evidence>
<evidence type="ECO:0000256" key="1">
    <source>
        <dbReference type="ARBA" id="ARBA00001966"/>
    </source>
</evidence>
<dbReference type="FunFam" id="3.40.50.11840:FF:000001">
    <property type="entry name" value="2-(3-amino-3-carboxypropyl)histidine synthase subunit 1"/>
    <property type="match status" value="1"/>
</dbReference>
<dbReference type="EC" id="2.5.1.108" evidence="4"/>
<evidence type="ECO:0000256" key="13">
    <source>
        <dbReference type="ARBA" id="ARBA00031690"/>
    </source>
</evidence>
<keyword evidence="7" id="KW-0949">S-adenosyl-L-methionine</keyword>
<keyword evidence="8" id="KW-0479">Metal-binding</keyword>
<protein>
    <recommendedName>
        <fullName evidence="5">2-(3-amino-3-carboxypropyl)histidine synthase subunit 1</fullName>
        <ecNumber evidence="4">2.5.1.108</ecNumber>
    </recommendedName>
    <alternativeName>
        <fullName evidence="14">Diphthamide biosynthesis protein 1</fullName>
    </alternativeName>
    <alternativeName>
        <fullName evidence="15">Diphtheria toxin resistance protein 1</fullName>
    </alternativeName>
    <alternativeName>
        <fullName evidence="13">S-adenosyl-L-methionine:L-histidine 3-amino-3-carboxypropyltransferase 1</fullName>
    </alternativeName>
</protein>
<dbReference type="GO" id="GO:0090560">
    <property type="term" value="F:2-(3-amino-3-carboxypropyl)histidine synthase activity"/>
    <property type="evidence" value="ECO:0007669"/>
    <property type="project" value="UniProtKB-EC"/>
</dbReference>
<evidence type="ECO:0000256" key="11">
    <source>
        <dbReference type="ARBA" id="ARBA00023235"/>
    </source>
</evidence>
<dbReference type="NCBIfam" id="TIGR00322">
    <property type="entry name" value="diphth2_R"/>
    <property type="match status" value="1"/>
</dbReference>
<dbReference type="OrthoDB" id="274691at2759"/>
<dbReference type="GO" id="GO:0005975">
    <property type="term" value="P:carbohydrate metabolic process"/>
    <property type="evidence" value="ECO:0007669"/>
    <property type="project" value="InterPro"/>
</dbReference>
<dbReference type="SFLD" id="SFLDS00032">
    <property type="entry name" value="Radical_SAM_3-amino-3-carboxyp"/>
    <property type="match status" value="1"/>
</dbReference>
<dbReference type="InterPro" id="IPR011009">
    <property type="entry name" value="Kinase-like_dom_sf"/>
</dbReference>
<dbReference type="AlphaFoldDB" id="A0A179I542"/>
<evidence type="ECO:0000256" key="9">
    <source>
        <dbReference type="ARBA" id="ARBA00023004"/>
    </source>
</evidence>
<dbReference type="InterPro" id="IPR042264">
    <property type="entry name" value="DPH1/DPH2_2"/>
</dbReference>
<dbReference type="Gene3D" id="3.40.50.11840">
    <property type="entry name" value="Diphthamide synthesis DPH1/DPH2 domain 1"/>
    <property type="match status" value="1"/>
</dbReference>
<keyword evidence="11" id="KW-0413">Isomerase</keyword>
<reference evidence="18 19" key="1">
    <citation type="submission" date="2016-03" db="EMBL/GenBank/DDBJ databases">
        <title>Fine-scale spatial genetic structure of a fungal parasite of coffee scale insects.</title>
        <authorList>
            <person name="Jackson D."/>
            <person name="Zemenick K.A."/>
            <person name="Malloure B."/>
            <person name="Quandt C.A."/>
            <person name="James T.Y."/>
        </authorList>
    </citation>
    <scope>NUCLEOTIDE SEQUENCE [LARGE SCALE GENOMIC DNA]</scope>
    <source>
        <strain evidence="18 19">UM487</strain>
    </source>
</reference>
<evidence type="ECO:0000256" key="4">
    <source>
        <dbReference type="ARBA" id="ARBA00012221"/>
    </source>
</evidence>
<dbReference type="SUPFAM" id="SSF56112">
    <property type="entry name" value="Protein kinase-like (PK-like)"/>
    <property type="match status" value="1"/>
</dbReference>
<keyword evidence="17" id="KW-0732">Signal</keyword>
<comment type="caution">
    <text evidence="18">The sequence shown here is derived from an EMBL/GenBank/DDBJ whole genome shotgun (WGS) entry which is preliminary data.</text>
</comment>
<dbReference type="InterPro" id="IPR014718">
    <property type="entry name" value="GH-type_carb-bd"/>
</dbReference>
<dbReference type="InterPro" id="IPR047215">
    <property type="entry name" value="Galactose_mutarotase-like"/>
</dbReference>
<keyword evidence="10" id="KW-0411">Iron-sulfur</keyword>
<evidence type="ECO:0000256" key="2">
    <source>
        <dbReference type="ARBA" id="ARBA00005156"/>
    </source>
</evidence>
<dbReference type="Gene3D" id="2.70.98.10">
    <property type="match status" value="1"/>
</dbReference>
<proteinExistence type="inferred from homology"/>
<evidence type="ECO:0000256" key="5">
    <source>
        <dbReference type="ARBA" id="ARBA00021915"/>
    </source>
</evidence>
<keyword evidence="6" id="KW-0808">Transferase</keyword>
<comment type="catalytic activity">
    <reaction evidence="16">
        <text>L-histidyl-[translation elongation factor 2] + S-adenosyl-L-methionine = 2-[(3S)-amino-3-carboxypropyl]-L-histidyl-[translation elongation factor 2] + S-methyl-5'-thioadenosine + H(+)</text>
        <dbReference type="Rhea" id="RHEA:36783"/>
        <dbReference type="Rhea" id="RHEA-COMP:9748"/>
        <dbReference type="Rhea" id="RHEA-COMP:9749"/>
        <dbReference type="ChEBI" id="CHEBI:15378"/>
        <dbReference type="ChEBI" id="CHEBI:17509"/>
        <dbReference type="ChEBI" id="CHEBI:29979"/>
        <dbReference type="ChEBI" id="CHEBI:59789"/>
        <dbReference type="ChEBI" id="CHEBI:73995"/>
        <dbReference type="EC" id="2.5.1.108"/>
    </reaction>
</comment>
<dbReference type="InterPro" id="IPR016435">
    <property type="entry name" value="DPH1/DPH2"/>
</dbReference>
<dbReference type="GO" id="GO:0016853">
    <property type="term" value="F:isomerase activity"/>
    <property type="evidence" value="ECO:0007669"/>
    <property type="project" value="UniProtKB-KW"/>
</dbReference>
<dbReference type="InterPro" id="IPR008183">
    <property type="entry name" value="Aldose_1/G6P_1-epimerase"/>
</dbReference>
<dbReference type="PANTHER" id="PTHR10762">
    <property type="entry name" value="DIPHTHAMIDE BIOSYNTHESIS PROTEIN"/>
    <property type="match status" value="1"/>
</dbReference>
<feature type="chain" id="PRO_5008104168" description="2-(3-amino-3-carboxypropyl)histidine synthase subunit 1" evidence="17">
    <location>
        <begin position="24"/>
        <end position="950"/>
    </location>
</feature>
<dbReference type="Gene3D" id="3.40.50.11860">
    <property type="entry name" value="Diphthamide synthesis DPH1/DPH2 domain 3"/>
    <property type="match status" value="1"/>
</dbReference>
<dbReference type="Pfam" id="PF01263">
    <property type="entry name" value="Aldose_epim"/>
    <property type="match status" value="1"/>
</dbReference>
<evidence type="ECO:0000256" key="3">
    <source>
        <dbReference type="ARBA" id="ARBA00010173"/>
    </source>
</evidence>
<dbReference type="Pfam" id="PF01866">
    <property type="entry name" value="Diphthamide_syn"/>
    <property type="match status" value="1"/>
</dbReference>
<keyword evidence="19" id="KW-1185">Reference proteome</keyword>
<dbReference type="FunFam" id="2.70.98.10:FF:000014">
    <property type="entry name" value="Aldose 1-epimerase, putative"/>
    <property type="match status" value="1"/>
</dbReference>
<evidence type="ECO:0000256" key="14">
    <source>
        <dbReference type="ARBA" id="ARBA00032574"/>
    </source>
</evidence>
<dbReference type="GO" id="GO:0051536">
    <property type="term" value="F:iron-sulfur cluster binding"/>
    <property type="evidence" value="ECO:0007669"/>
    <property type="project" value="UniProtKB-KW"/>
</dbReference>
<dbReference type="SUPFAM" id="SSF74650">
    <property type="entry name" value="Galactose mutarotase-like"/>
    <property type="match status" value="1"/>
</dbReference>
<dbReference type="FunFam" id="3.40.50.11850:FF:000001">
    <property type="entry name" value="2-(3-amino-3-carboxypropyl)histidine synthase subunit 1"/>
    <property type="match status" value="1"/>
</dbReference>
<keyword evidence="9" id="KW-0408">Iron</keyword>
<evidence type="ECO:0000256" key="16">
    <source>
        <dbReference type="ARBA" id="ARBA00048403"/>
    </source>
</evidence>
<dbReference type="GO" id="GO:0030246">
    <property type="term" value="F:carbohydrate binding"/>
    <property type="evidence" value="ECO:0007669"/>
    <property type="project" value="InterPro"/>
</dbReference>
<dbReference type="PANTHER" id="PTHR10762:SF1">
    <property type="entry name" value="2-(3-AMINO-3-CARBOXYPROPYL)HISTIDINE SYNTHASE SUBUNIT 1"/>
    <property type="match status" value="1"/>
</dbReference>